<sequence length="57" mass="6153">MSIDNNRNRAEDSTAATPGLSPLRPVRSARSDMVLDPPFPSPAFARTPSLGLKEKIC</sequence>
<dbReference type="EMBL" id="QUAH01000003">
    <property type="protein sequence ID" value="RFT16467.1"/>
    <property type="molecule type" value="Genomic_DNA"/>
</dbReference>
<evidence type="ECO:0000256" key="1">
    <source>
        <dbReference type="SAM" id="MobiDB-lite"/>
    </source>
</evidence>
<feature type="compositionally biased region" description="Basic and acidic residues" evidence="1">
    <location>
        <begin position="1"/>
        <end position="12"/>
    </location>
</feature>
<comment type="caution">
    <text evidence="2">The sequence shown here is derived from an EMBL/GenBank/DDBJ whole genome shotgun (WGS) entry which is preliminary data.</text>
</comment>
<protein>
    <submittedName>
        <fullName evidence="2">Uncharacterized protein</fullName>
    </submittedName>
</protein>
<reference evidence="2 3" key="1">
    <citation type="submission" date="2018-08" db="EMBL/GenBank/DDBJ databases">
        <title>Genome analysis of the thermophilic bacterium of the candidate phylum Aminicenantes from deep subsurface aquifer revealed its physiology and ecological role.</title>
        <authorList>
            <person name="Kadnikov V.V."/>
            <person name="Mardanov A.V."/>
            <person name="Beletsky A.V."/>
            <person name="Karnachuk O.V."/>
            <person name="Ravin N.V."/>
        </authorList>
    </citation>
    <scope>NUCLEOTIDE SEQUENCE [LARGE SCALE GENOMIC DNA]</scope>
    <source>
        <strain evidence="2">BY38</strain>
    </source>
</reference>
<dbReference type="AlphaFoldDB" id="A0A3E2BP97"/>
<accession>A0A3E2BP97</accession>
<feature type="region of interest" description="Disordered" evidence="1">
    <location>
        <begin position="1"/>
        <end position="57"/>
    </location>
</feature>
<proteinExistence type="predicted"/>
<gene>
    <name evidence="2" type="ORF">OP8BY_1645</name>
</gene>
<organism evidence="2 3">
    <name type="scientific">Candidatus Saccharicenans subterraneus</name>
    <dbReference type="NCBI Taxonomy" id="2508984"/>
    <lineage>
        <taxon>Bacteria</taxon>
        <taxon>Candidatus Aminicenantota</taxon>
        <taxon>Candidatus Aminicenantia</taxon>
        <taxon>Candidatus Aminicenantales</taxon>
        <taxon>Candidatus Saccharicenantaceae</taxon>
        <taxon>Candidatus Saccharicenans</taxon>
    </lineage>
</organism>
<name>A0A3E2BP97_9BACT</name>
<evidence type="ECO:0000313" key="3">
    <source>
        <dbReference type="Proteomes" id="UP000257323"/>
    </source>
</evidence>
<dbReference type="Proteomes" id="UP000257323">
    <property type="component" value="Unassembled WGS sequence"/>
</dbReference>
<evidence type="ECO:0000313" key="2">
    <source>
        <dbReference type="EMBL" id="RFT16467.1"/>
    </source>
</evidence>